<evidence type="ECO:0000313" key="2">
    <source>
        <dbReference type="Proteomes" id="UP000291838"/>
    </source>
</evidence>
<sequence>MIYPLVLGSGHRLFGPDDHAHGLQLVSATPTVAGVLPPRTSAEVKTS</sequence>
<gene>
    <name evidence="1" type="ORF">EUA06_17695</name>
</gene>
<organism evidence="1 2">
    <name type="scientific">Nocardioides glacieisoli</name>
    <dbReference type="NCBI Taxonomy" id="1168730"/>
    <lineage>
        <taxon>Bacteria</taxon>
        <taxon>Bacillati</taxon>
        <taxon>Actinomycetota</taxon>
        <taxon>Actinomycetes</taxon>
        <taxon>Propionibacteriales</taxon>
        <taxon>Nocardioidaceae</taxon>
        <taxon>Nocardioides</taxon>
    </lineage>
</organism>
<protein>
    <submittedName>
        <fullName evidence="1">Uncharacterized protein</fullName>
    </submittedName>
</protein>
<reference evidence="1 2" key="1">
    <citation type="submission" date="2019-01" db="EMBL/GenBank/DDBJ databases">
        <title>Novel species of Nocardioides.</title>
        <authorList>
            <person name="Liu Q."/>
            <person name="Xin Y.-H."/>
        </authorList>
    </citation>
    <scope>NUCLEOTIDE SEQUENCE [LARGE SCALE GENOMIC DNA]</scope>
    <source>
        <strain evidence="1 2">HLT3-15</strain>
    </source>
</reference>
<dbReference type="Proteomes" id="UP000291838">
    <property type="component" value="Unassembled WGS sequence"/>
</dbReference>
<accession>A0A4Q2RJR7</accession>
<keyword evidence="2" id="KW-1185">Reference proteome</keyword>
<evidence type="ECO:0000313" key="1">
    <source>
        <dbReference type="EMBL" id="RYB88950.1"/>
    </source>
</evidence>
<dbReference type="OrthoDB" id="3471498at2"/>
<dbReference type="AlphaFoldDB" id="A0A4Q2RJR7"/>
<dbReference type="EMBL" id="SDWS01000009">
    <property type="protein sequence ID" value="RYB88950.1"/>
    <property type="molecule type" value="Genomic_DNA"/>
</dbReference>
<proteinExistence type="predicted"/>
<comment type="caution">
    <text evidence="1">The sequence shown here is derived from an EMBL/GenBank/DDBJ whole genome shotgun (WGS) entry which is preliminary data.</text>
</comment>
<name>A0A4Q2RJR7_9ACTN</name>